<organism evidence="5 6">
    <name type="scientific">Cognatishimia activa</name>
    <dbReference type="NCBI Taxonomy" id="1715691"/>
    <lineage>
        <taxon>Bacteria</taxon>
        <taxon>Pseudomonadati</taxon>
        <taxon>Pseudomonadota</taxon>
        <taxon>Alphaproteobacteria</taxon>
        <taxon>Rhodobacterales</taxon>
        <taxon>Paracoccaceae</taxon>
        <taxon>Cognatishimia</taxon>
    </lineage>
</organism>
<dbReference type="PANTHER" id="PTHR30204">
    <property type="entry name" value="REDOX-CYCLING DRUG-SENSING TRANSCRIPTIONAL ACTIVATOR SOXR"/>
    <property type="match status" value="1"/>
</dbReference>
<evidence type="ECO:0000259" key="4">
    <source>
        <dbReference type="PROSITE" id="PS50937"/>
    </source>
</evidence>
<dbReference type="Proteomes" id="UP000051184">
    <property type="component" value="Unassembled WGS sequence"/>
</dbReference>
<name>A0A0N7MBE3_9RHOB</name>
<dbReference type="GO" id="GO:0003700">
    <property type="term" value="F:DNA-binding transcription factor activity"/>
    <property type="evidence" value="ECO:0007669"/>
    <property type="project" value="InterPro"/>
</dbReference>
<evidence type="ECO:0000256" key="2">
    <source>
        <dbReference type="ARBA" id="ARBA00023125"/>
    </source>
</evidence>
<dbReference type="GO" id="GO:0003677">
    <property type="term" value="F:DNA binding"/>
    <property type="evidence" value="ECO:0007669"/>
    <property type="project" value="UniProtKB-KW"/>
</dbReference>
<dbReference type="PROSITE" id="PS50937">
    <property type="entry name" value="HTH_MERR_2"/>
    <property type="match status" value="1"/>
</dbReference>
<dbReference type="RefSeq" id="WP_245627123.1">
    <property type="nucleotide sequence ID" value="NZ_CYTO01000001.1"/>
</dbReference>
<dbReference type="SUPFAM" id="SSF46955">
    <property type="entry name" value="Putative DNA-binding domain"/>
    <property type="match status" value="1"/>
</dbReference>
<dbReference type="CDD" id="cd04781">
    <property type="entry name" value="HTH_MerR-like_sg6"/>
    <property type="match status" value="1"/>
</dbReference>
<dbReference type="Gene3D" id="1.10.1660.10">
    <property type="match status" value="1"/>
</dbReference>
<dbReference type="Pfam" id="PF09278">
    <property type="entry name" value="MerR-DNA-bind"/>
    <property type="match status" value="1"/>
</dbReference>
<keyword evidence="1" id="KW-0805">Transcription regulation</keyword>
<gene>
    <name evidence="5" type="primary">soxR</name>
    <name evidence="5" type="ORF">TA5114_00958</name>
</gene>
<proteinExistence type="predicted"/>
<evidence type="ECO:0000256" key="1">
    <source>
        <dbReference type="ARBA" id="ARBA00023015"/>
    </source>
</evidence>
<dbReference type="InterPro" id="IPR015358">
    <property type="entry name" value="Tscrpt_reg_MerR_DNA-bd"/>
</dbReference>
<dbReference type="InterPro" id="IPR009061">
    <property type="entry name" value="DNA-bd_dom_put_sf"/>
</dbReference>
<keyword evidence="2" id="KW-0238">DNA-binding</keyword>
<dbReference type="AlphaFoldDB" id="A0A0N7MBE3"/>
<accession>A0A0N7MBE3</accession>
<evidence type="ECO:0000256" key="3">
    <source>
        <dbReference type="ARBA" id="ARBA00023163"/>
    </source>
</evidence>
<evidence type="ECO:0000313" key="5">
    <source>
        <dbReference type="EMBL" id="CUK25168.1"/>
    </source>
</evidence>
<feature type="domain" description="HTH merR-type" evidence="4">
    <location>
        <begin position="7"/>
        <end position="75"/>
    </location>
</feature>
<evidence type="ECO:0000313" key="6">
    <source>
        <dbReference type="Proteomes" id="UP000051184"/>
    </source>
</evidence>
<sequence>MNNDMTTYDIGELSKMSGLPVSALRYYEEVGLVESIGRNGMRRQFGPEAPFKLALVSLGKLAGFSLPDVAELFGGKIAPDIPREDLHARADALDHQIKRLTNLRDMLRHVADCPEKSQLDCPNFQKLMRLAVRHQKISGA</sequence>
<protein>
    <submittedName>
        <fullName evidence="5">Redox-sensitive transcriptional activator SoxR</fullName>
    </submittedName>
</protein>
<dbReference type="PANTHER" id="PTHR30204:SF97">
    <property type="entry name" value="MERR FAMILY REGULATORY PROTEIN"/>
    <property type="match status" value="1"/>
</dbReference>
<keyword evidence="6" id="KW-1185">Reference proteome</keyword>
<dbReference type="EMBL" id="CYUE01000008">
    <property type="protein sequence ID" value="CUK25168.1"/>
    <property type="molecule type" value="Genomic_DNA"/>
</dbReference>
<dbReference type="Pfam" id="PF00376">
    <property type="entry name" value="MerR"/>
    <property type="match status" value="1"/>
</dbReference>
<dbReference type="STRING" id="1715691.TA5113_00021"/>
<dbReference type="InterPro" id="IPR047057">
    <property type="entry name" value="MerR_fam"/>
</dbReference>
<reference evidence="6" key="1">
    <citation type="submission" date="2015-09" db="EMBL/GenBank/DDBJ databases">
        <authorList>
            <person name="Rodrigo-Torres Lidia"/>
            <person name="Arahal R.David."/>
        </authorList>
    </citation>
    <scope>NUCLEOTIDE SEQUENCE [LARGE SCALE GENOMIC DNA]</scope>
    <source>
        <strain evidence="6">CECT 5114</strain>
    </source>
</reference>
<dbReference type="SMART" id="SM00422">
    <property type="entry name" value="HTH_MERR"/>
    <property type="match status" value="1"/>
</dbReference>
<keyword evidence="3" id="KW-0804">Transcription</keyword>
<dbReference type="InterPro" id="IPR000551">
    <property type="entry name" value="MerR-type_HTH_dom"/>
</dbReference>